<proteinExistence type="predicted"/>
<evidence type="ECO:0000259" key="2">
    <source>
        <dbReference type="Pfam" id="PF00892"/>
    </source>
</evidence>
<protein>
    <submittedName>
        <fullName evidence="3">Integral membrane protein</fullName>
    </submittedName>
</protein>
<keyword evidence="1" id="KW-1133">Transmembrane helix</keyword>
<keyword evidence="1" id="KW-0472">Membrane</keyword>
<reference evidence="4" key="1">
    <citation type="submission" date="2007-07" db="EMBL/GenBank/DDBJ databases">
        <title>Complete genome sequence of Campylobacter hominis ATCC BAA-381, a commensal isolated from the human gastrointestinal tract.</title>
        <authorList>
            <person name="Fouts D.E."/>
            <person name="Mongodin E.F."/>
            <person name="Puiu D."/>
            <person name="Sebastian Y."/>
            <person name="Miller W.G."/>
            <person name="Mandrell R.E."/>
            <person name="Nelson K.E."/>
        </authorList>
    </citation>
    <scope>NUCLEOTIDE SEQUENCE [LARGE SCALE GENOMIC DNA]</scope>
    <source>
        <strain evidence="4">ATCC BAA-381 / DSM 21671 / CCUG 45161 / LMG 19568 / NCTC 13146 / CH001A</strain>
    </source>
</reference>
<feature type="transmembrane region" description="Helical" evidence="1">
    <location>
        <begin position="143"/>
        <end position="160"/>
    </location>
</feature>
<name>A7I2A7_CAMHC</name>
<keyword evidence="1" id="KW-0812">Transmembrane</keyword>
<dbReference type="Pfam" id="PF00892">
    <property type="entry name" value="EamA"/>
    <property type="match status" value="1"/>
</dbReference>
<feature type="transmembrane region" description="Helical" evidence="1">
    <location>
        <begin position="53"/>
        <end position="78"/>
    </location>
</feature>
<dbReference type="STRING" id="360107.CHAB381_1090"/>
<dbReference type="InterPro" id="IPR000620">
    <property type="entry name" value="EamA_dom"/>
</dbReference>
<feature type="transmembrane region" description="Helical" evidence="1">
    <location>
        <begin position="231"/>
        <end position="252"/>
    </location>
</feature>
<dbReference type="InterPro" id="IPR037185">
    <property type="entry name" value="EmrE-like"/>
</dbReference>
<feature type="transmembrane region" description="Helical" evidence="1">
    <location>
        <begin position="202"/>
        <end position="219"/>
    </location>
</feature>
<feature type="transmembrane region" description="Helical" evidence="1">
    <location>
        <begin position="6"/>
        <end position="23"/>
    </location>
</feature>
<gene>
    <name evidence="3" type="ordered locus">CHAB381_1090</name>
</gene>
<accession>A7I2A7</accession>
<feature type="transmembrane region" description="Helical" evidence="1">
    <location>
        <begin position="90"/>
        <end position="107"/>
    </location>
</feature>
<feature type="transmembrane region" description="Helical" evidence="1">
    <location>
        <begin position="259"/>
        <end position="276"/>
    </location>
</feature>
<dbReference type="eggNOG" id="COG0697">
    <property type="taxonomic scope" value="Bacteria"/>
</dbReference>
<dbReference type="OrthoDB" id="1524053at2"/>
<dbReference type="RefSeq" id="WP_012108946.1">
    <property type="nucleotide sequence ID" value="NC_009714.1"/>
</dbReference>
<feature type="transmembrane region" description="Helical" evidence="1">
    <location>
        <begin position="30"/>
        <end position="47"/>
    </location>
</feature>
<evidence type="ECO:0000313" key="4">
    <source>
        <dbReference type="Proteomes" id="UP000002407"/>
    </source>
</evidence>
<dbReference type="KEGG" id="cha:CHAB381_1090"/>
<keyword evidence="4" id="KW-1185">Reference proteome</keyword>
<feature type="transmembrane region" description="Helical" evidence="1">
    <location>
        <begin position="172"/>
        <end position="190"/>
    </location>
</feature>
<dbReference type="GO" id="GO:0016020">
    <property type="term" value="C:membrane"/>
    <property type="evidence" value="ECO:0007669"/>
    <property type="project" value="InterPro"/>
</dbReference>
<dbReference type="EMBL" id="CP000776">
    <property type="protein sequence ID" value="ABS51404.1"/>
    <property type="molecule type" value="Genomic_DNA"/>
</dbReference>
<dbReference type="HOGENOM" id="CLU_062241_0_0_7"/>
<organism evidence="3 4">
    <name type="scientific">Campylobacter hominis (strain ATCC BAA-381 / DSM 21671 / CCUG 45161 / LMG 19568 / NCTC 13146 / CH001A)</name>
    <dbReference type="NCBI Taxonomy" id="360107"/>
    <lineage>
        <taxon>Bacteria</taxon>
        <taxon>Pseudomonadati</taxon>
        <taxon>Campylobacterota</taxon>
        <taxon>Epsilonproteobacteria</taxon>
        <taxon>Campylobacterales</taxon>
        <taxon>Campylobacteraceae</taxon>
        <taxon>Campylobacter</taxon>
    </lineage>
</organism>
<dbReference type="AlphaFoldDB" id="A7I2A7"/>
<feature type="transmembrane region" description="Helical" evidence="1">
    <location>
        <begin position="113"/>
        <end position="131"/>
    </location>
</feature>
<dbReference type="SUPFAM" id="SSF103481">
    <property type="entry name" value="Multidrug resistance efflux transporter EmrE"/>
    <property type="match status" value="2"/>
</dbReference>
<evidence type="ECO:0000256" key="1">
    <source>
        <dbReference type="SAM" id="Phobius"/>
    </source>
</evidence>
<evidence type="ECO:0000313" key="3">
    <source>
        <dbReference type="EMBL" id="ABS51404.1"/>
    </source>
</evidence>
<feature type="domain" description="EamA" evidence="2">
    <location>
        <begin position="3"/>
        <end position="130"/>
    </location>
</feature>
<sequence>MKYLFLAIISSVFVSAILKIMNFKNIDARKAVAFNYISASLLCALFFKPDFNSINLSFSTLFLILGILLPSGFIIMAKAVKYAGIVRADAAQRLSLFLAIIAAFTIFSEKLNAFKVLGVILAFISLFCLVYKSSDTKTGFKGGFYLFSVWLVYGFCDILFKEISKLGGEFSSTLLISFLMAGLIMFAYLFSKNIKFDIKSSSYGIMLGIFNFCNIIFYIKAHQSFSQNPSLVFIAMNIGVIIFSVFVGILAFKEKISKINAAGILFGILAIAVLFLV</sequence>
<dbReference type="Proteomes" id="UP000002407">
    <property type="component" value="Chromosome"/>
</dbReference>